<evidence type="ECO:0000256" key="1">
    <source>
        <dbReference type="ARBA" id="ARBA00022598"/>
    </source>
</evidence>
<dbReference type="SUPFAM" id="SSF51984">
    <property type="entry name" value="MurCD N-terminal domain"/>
    <property type="match status" value="1"/>
</dbReference>
<evidence type="ECO:0000256" key="8">
    <source>
        <dbReference type="ARBA" id="ARBA00023316"/>
    </source>
</evidence>
<feature type="domain" description="Mur ligase N-terminal catalytic" evidence="9">
    <location>
        <begin position="3"/>
        <end position="104"/>
    </location>
</feature>
<dbReference type="GO" id="GO:0008360">
    <property type="term" value="P:regulation of cell shape"/>
    <property type="evidence" value="ECO:0007669"/>
    <property type="project" value="UniProtKB-KW"/>
</dbReference>
<dbReference type="Pfam" id="PF02875">
    <property type="entry name" value="Mur_ligase_C"/>
    <property type="match status" value="1"/>
</dbReference>
<evidence type="ECO:0000256" key="4">
    <source>
        <dbReference type="ARBA" id="ARBA00022840"/>
    </source>
</evidence>
<dbReference type="Pfam" id="PF01225">
    <property type="entry name" value="Mur_ligase"/>
    <property type="match status" value="1"/>
</dbReference>
<keyword evidence="2" id="KW-0132">Cell division</keyword>
<evidence type="ECO:0000313" key="11">
    <source>
        <dbReference type="EMBL" id="OGG34510.1"/>
    </source>
</evidence>
<evidence type="ECO:0000256" key="7">
    <source>
        <dbReference type="ARBA" id="ARBA00023306"/>
    </source>
</evidence>
<evidence type="ECO:0008006" key="13">
    <source>
        <dbReference type="Google" id="ProtNLM"/>
    </source>
</evidence>
<name>A0A1F6BC92_9BACT</name>
<evidence type="ECO:0000259" key="9">
    <source>
        <dbReference type="Pfam" id="PF01225"/>
    </source>
</evidence>
<dbReference type="GO" id="GO:0071555">
    <property type="term" value="P:cell wall organization"/>
    <property type="evidence" value="ECO:0007669"/>
    <property type="project" value="UniProtKB-KW"/>
</dbReference>
<dbReference type="InterPro" id="IPR036615">
    <property type="entry name" value="Mur_ligase_C_dom_sf"/>
</dbReference>
<dbReference type="Gene3D" id="3.40.1190.10">
    <property type="entry name" value="Mur-like, catalytic domain"/>
    <property type="match status" value="2"/>
</dbReference>
<evidence type="ECO:0000256" key="3">
    <source>
        <dbReference type="ARBA" id="ARBA00022741"/>
    </source>
</evidence>
<dbReference type="STRING" id="1798401.A2363_04920"/>
<dbReference type="EMBL" id="MFKE01000028">
    <property type="protein sequence ID" value="OGG34510.1"/>
    <property type="molecule type" value="Genomic_DNA"/>
</dbReference>
<comment type="caution">
    <text evidence="11">The sequence shown here is derived from an EMBL/GenBank/DDBJ whole genome shotgun (WGS) entry which is preliminary data.</text>
</comment>
<gene>
    <name evidence="11" type="ORF">A2363_04920</name>
</gene>
<reference evidence="11 12" key="1">
    <citation type="journal article" date="2016" name="Nat. Commun.">
        <title>Thousands of microbial genomes shed light on interconnected biogeochemical processes in an aquifer system.</title>
        <authorList>
            <person name="Anantharaman K."/>
            <person name="Brown C.T."/>
            <person name="Hug L.A."/>
            <person name="Sharon I."/>
            <person name="Castelle C.J."/>
            <person name="Probst A.J."/>
            <person name="Thomas B.C."/>
            <person name="Singh A."/>
            <person name="Wilkins M.J."/>
            <person name="Karaoz U."/>
            <person name="Brodie E.L."/>
            <person name="Williams K.H."/>
            <person name="Hubbard S.S."/>
            <person name="Banfield J.F."/>
        </authorList>
    </citation>
    <scope>NUCLEOTIDE SEQUENCE [LARGE SCALE GENOMIC DNA]</scope>
</reference>
<dbReference type="InterPro" id="IPR036565">
    <property type="entry name" value="Mur-like_cat_sf"/>
</dbReference>
<dbReference type="Proteomes" id="UP000176186">
    <property type="component" value="Unassembled WGS sequence"/>
</dbReference>
<dbReference type="InterPro" id="IPR000713">
    <property type="entry name" value="Mur_ligase_N"/>
</dbReference>
<sequence>MKRIHFVGIKGVAMTALALWYKEAGNKVSGSDVVEEFPTDEILAQAKISVLPFDEKNISRVGPDLVIYTGAHSGRENSEVAAAAVRGIPVVPHGKALGEVMNGKKQISVAGSHGKTTTSAMIACILARTGQDPSWAIGCGIVRGLGLPGHFGKGNIFVAEADEYVTDPGHDRTPRFMWQHPDILAVTNIEYDHPDAYATFGDMQAAFKALEAQSKMTIKSADVQLSRVSFGDGRTFFTLSEQGTKLFDFTLKVPGRHNARNAATAALVARELGLSWEQIAEGLLAFGGTKRRFEIVGETNGVKIIDDYAHHPSEIKATLAAARDWYPESRIIAVFQPHTYSRTHALMSEFARAFEKADEVILTDIYASARETETLGISGKTLVEETAKYHRNVYFAPDYAATAKRLRATMQQSDIILFMGAGDIYGWSKRFIEK</sequence>
<keyword evidence="4" id="KW-0067">ATP-binding</keyword>
<dbReference type="InterPro" id="IPR004101">
    <property type="entry name" value="Mur_ligase_C"/>
</dbReference>
<organism evidence="11 12">
    <name type="scientific">Candidatus Gottesmanbacteria bacterium RIFOXYB1_FULL_47_11</name>
    <dbReference type="NCBI Taxonomy" id="1798401"/>
    <lineage>
        <taxon>Bacteria</taxon>
        <taxon>Candidatus Gottesmaniibacteriota</taxon>
    </lineage>
</organism>
<keyword evidence="6" id="KW-0573">Peptidoglycan synthesis</keyword>
<dbReference type="PANTHER" id="PTHR43445">
    <property type="entry name" value="UDP-N-ACETYLMURAMATE--L-ALANINE LIGASE-RELATED"/>
    <property type="match status" value="1"/>
</dbReference>
<keyword evidence="3" id="KW-0547">Nucleotide-binding</keyword>
<keyword evidence="5" id="KW-0133">Cell shape</keyword>
<dbReference type="SUPFAM" id="SSF53244">
    <property type="entry name" value="MurD-like peptide ligases, peptide-binding domain"/>
    <property type="match status" value="1"/>
</dbReference>
<dbReference type="GO" id="GO:0016881">
    <property type="term" value="F:acid-amino acid ligase activity"/>
    <property type="evidence" value="ECO:0007669"/>
    <property type="project" value="InterPro"/>
</dbReference>
<dbReference type="SUPFAM" id="SSF53623">
    <property type="entry name" value="MurD-like peptide ligases, catalytic domain"/>
    <property type="match status" value="1"/>
</dbReference>
<keyword evidence="8" id="KW-0961">Cell wall biogenesis/degradation</keyword>
<accession>A0A1F6BC92</accession>
<dbReference type="AlphaFoldDB" id="A0A1F6BC92"/>
<evidence type="ECO:0000313" key="12">
    <source>
        <dbReference type="Proteomes" id="UP000176186"/>
    </source>
</evidence>
<evidence type="ECO:0000259" key="10">
    <source>
        <dbReference type="Pfam" id="PF02875"/>
    </source>
</evidence>
<dbReference type="Gene3D" id="3.40.50.720">
    <property type="entry name" value="NAD(P)-binding Rossmann-like Domain"/>
    <property type="match status" value="1"/>
</dbReference>
<feature type="domain" description="Mur ligase C-terminal" evidence="10">
    <location>
        <begin position="291"/>
        <end position="422"/>
    </location>
</feature>
<dbReference type="PANTHER" id="PTHR43445:SF3">
    <property type="entry name" value="UDP-N-ACETYLMURAMATE--L-ALANINE LIGASE"/>
    <property type="match status" value="1"/>
</dbReference>
<evidence type="ECO:0000256" key="6">
    <source>
        <dbReference type="ARBA" id="ARBA00022984"/>
    </source>
</evidence>
<evidence type="ECO:0000256" key="2">
    <source>
        <dbReference type="ARBA" id="ARBA00022618"/>
    </source>
</evidence>
<evidence type="ECO:0000256" key="5">
    <source>
        <dbReference type="ARBA" id="ARBA00022960"/>
    </source>
</evidence>
<dbReference type="InterPro" id="IPR050061">
    <property type="entry name" value="MurCDEF_pg_biosynth"/>
</dbReference>
<protein>
    <recommendedName>
        <fullName evidence="13">UDP-N-acetylmuramate--L-alanine ligase</fullName>
    </recommendedName>
</protein>
<dbReference type="GO" id="GO:0009252">
    <property type="term" value="P:peptidoglycan biosynthetic process"/>
    <property type="evidence" value="ECO:0007669"/>
    <property type="project" value="UniProtKB-KW"/>
</dbReference>
<keyword evidence="7" id="KW-0131">Cell cycle</keyword>
<proteinExistence type="predicted"/>
<dbReference type="GO" id="GO:0051301">
    <property type="term" value="P:cell division"/>
    <property type="evidence" value="ECO:0007669"/>
    <property type="project" value="UniProtKB-KW"/>
</dbReference>
<keyword evidence="1" id="KW-0436">Ligase</keyword>
<dbReference type="Gene3D" id="3.90.190.20">
    <property type="entry name" value="Mur ligase, C-terminal domain"/>
    <property type="match status" value="1"/>
</dbReference>
<dbReference type="GO" id="GO:0005524">
    <property type="term" value="F:ATP binding"/>
    <property type="evidence" value="ECO:0007669"/>
    <property type="project" value="UniProtKB-KW"/>
</dbReference>